<dbReference type="InterPro" id="IPR008921">
    <property type="entry name" value="DNA_pol3_clamp-load_cplx_C"/>
</dbReference>
<dbReference type="SUPFAM" id="SSF52540">
    <property type="entry name" value="P-loop containing nucleoside triphosphate hydrolases"/>
    <property type="match status" value="1"/>
</dbReference>
<accession>A0ABN2JT39</accession>
<evidence type="ECO:0000256" key="4">
    <source>
        <dbReference type="ARBA" id="ARBA00022705"/>
    </source>
</evidence>
<evidence type="ECO:0000256" key="5">
    <source>
        <dbReference type="ARBA" id="ARBA00022932"/>
    </source>
</evidence>
<proteinExistence type="inferred from homology"/>
<feature type="region of interest" description="Disordered" evidence="8">
    <location>
        <begin position="1"/>
        <end position="63"/>
    </location>
</feature>
<dbReference type="PANTHER" id="PTHR34388:SF1">
    <property type="entry name" value="DNA POLYMERASE III SUBUNIT DELTA"/>
    <property type="match status" value="1"/>
</dbReference>
<organism evidence="10 11">
    <name type="scientific">Isoptericola hypogeus</name>
    <dbReference type="NCBI Taxonomy" id="300179"/>
    <lineage>
        <taxon>Bacteria</taxon>
        <taxon>Bacillati</taxon>
        <taxon>Actinomycetota</taxon>
        <taxon>Actinomycetes</taxon>
        <taxon>Micrococcales</taxon>
        <taxon>Promicromonosporaceae</taxon>
        <taxon>Isoptericola</taxon>
    </lineage>
</organism>
<feature type="domain" description="DNA polymerase III delta subunit-like C-terminal" evidence="9">
    <location>
        <begin position="255"/>
        <end position="367"/>
    </location>
</feature>
<protein>
    <recommendedName>
        <fullName evidence="1">DNA-directed DNA polymerase</fullName>
        <ecNumber evidence="1">2.7.7.7</ecNumber>
    </recommendedName>
</protein>
<reference evidence="10 11" key="1">
    <citation type="journal article" date="2019" name="Int. J. Syst. Evol. Microbiol.">
        <title>The Global Catalogue of Microorganisms (GCM) 10K type strain sequencing project: providing services to taxonomists for standard genome sequencing and annotation.</title>
        <authorList>
            <consortium name="The Broad Institute Genomics Platform"/>
            <consortium name="The Broad Institute Genome Sequencing Center for Infectious Disease"/>
            <person name="Wu L."/>
            <person name="Ma J."/>
        </authorList>
    </citation>
    <scope>NUCLEOTIDE SEQUENCE [LARGE SCALE GENOMIC DNA]</scope>
    <source>
        <strain evidence="10 11">JCM 15589</strain>
    </source>
</reference>
<evidence type="ECO:0000256" key="6">
    <source>
        <dbReference type="ARBA" id="ARBA00034754"/>
    </source>
</evidence>
<keyword evidence="2" id="KW-0808">Transferase</keyword>
<dbReference type="Pfam" id="PF21694">
    <property type="entry name" value="DNA_pol3_delta_C"/>
    <property type="match status" value="1"/>
</dbReference>
<evidence type="ECO:0000256" key="3">
    <source>
        <dbReference type="ARBA" id="ARBA00022695"/>
    </source>
</evidence>
<comment type="similarity">
    <text evidence="6">Belongs to the DNA polymerase HolA subunit family.</text>
</comment>
<evidence type="ECO:0000256" key="8">
    <source>
        <dbReference type="SAM" id="MobiDB-lite"/>
    </source>
</evidence>
<dbReference type="EMBL" id="BAAAPM010000009">
    <property type="protein sequence ID" value="GAA1738153.1"/>
    <property type="molecule type" value="Genomic_DNA"/>
</dbReference>
<evidence type="ECO:0000313" key="11">
    <source>
        <dbReference type="Proteomes" id="UP001501138"/>
    </source>
</evidence>
<evidence type="ECO:0000256" key="2">
    <source>
        <dbReference type="ARBA" id="ARBA00022679"/>
    </source>
</evidence>
<keyword evidence="3" id="KW-0548">Nucleotidyltransferase</keyword>
<evidence type="ECO:0000256" key="1">
    <source>
        <dbReference type="ARBA" id="ARBA00012417"/>
    </source>
</evidence>
<dbReference type="InterPro" id="IPR048466">
    <property type="entry name" value="DNA_pol3_delta-like_C"/>
</dbReference>
<dbReference type="PANTHER" id="PTHR34388">
    <property type="entry name" value="DNA POLYMERASE III SUBUNIT DELTA"/>
    <property type="match status" value="1"/>
</dbReference>
<sequence length="374" mass="38163">MLVTGPVIPPASPGAVAGAASGVRRSWQAGPVPPASSTQRSSRPTRRGARPAANSRPWDDPTLAPVVLVRGPEGLLAERAVDGVLRLARERDAEVEKAELDGGTYAGGQLAVAASPSLFGESSLVVVRGAEGATEDLVADVVGYVAAPDPETVVVVVHGGGQRGKKMLDAILASGAPVLECDAIAKDADKVQFVSAEFRAARRRADAAAVRALVDALGNDLRELASACAQLVADTAGTITEGVVDRYYGGRVEATGFKVADAAVAGDAGGAVALLRHALATGADPVPIVAALALRLRTLARVAAIRGGAVTARELGLQDWQVRNAQRDLSRWTPEGLAAAIGAVAQADADVKGGGRDPVYAVETAVLAIARSRR</sequence>
<dbReference type="InterPro" id="IPR005790">
    <property type="entry name" value="DNA_polIII_delta"/>
</dbReference>
<dbReference type="EC" id="2.7.7.7" evidence="1"/>
<feature type="compositionally biased region" description="Low complexity" evidence="8">
    <location>
        <begin position="13"/>
        <end position="23"/>
    </location>
</feature>
<dbReference type="InterPro" id="IPR027417">
    <property type="entry name" value="P-loop_NTPase"/>
</dbReference>
<keyword evidence="5" id="KW-0239">DNA-directed DNA polymerase</keyword>
<evidence type="ECO:0000313" key="10">
    <source>
        <dbReference type="EMBL" id="GAA1738153.1"/>
    </source>
</evidence>
<evidence type="ECO:0000256" key="7">
    <source>
        <dbReference type="ARBA" id="ARBA00049244"/>
    </source>
</evidence>
<gene>
    <name evidence="10" type="primary">holA</name>
    <name evidence="10" type="ORF">GCM10009809_36570</name>
</gene>
<keyword evidence="4" id="KW-0235">DNA replication</keyword>
<dbReference type="Gene3D" id="3.40.50.300">
    <property type="entry name" value="P-loop containing nucleotide triphosphate hydrolases"/>
    <property type="match status" value="1"/>
</dbReference>
<keyword evidence="11" id="KW-1185">Reference proteome</keyword>
<dbReference type="SUPFAM" id="SSF48019">
    <property type="entry name" value="post-AAA+ oligomerization domain-like"/>
    <property type="match status" value="1"/>
</dbReference>
<dbReference type="Gene3D" id="1.20.272.10">
    <property type="match status" value="1"/>
</dbReference>
<dbReference type="Proteomes" id="UP001501138">
    <property type="component" value="Unassembled WGS sequence"/>
</dbReference>
<comment type="catalytic activity">
    <reaction evidence="7">
        <text>DNA(n) + a 2'-deoxyribonucleoside 5'-triphosphate = DNA(n+1) + diphosphate</text>
        <dbReference type="Rhea" id="RHEA:22508"/>
        <dbReference type="Rhea" id="RHEA-COMP:17339"/>
        <dbReference type="Rhea" id="RHEA-COMP:17340"/>
        <dbReference type="ChEBI" id="CHEBI:33019"/>
        <dbReference type="ChEBI" id="CHEBI:61560"/>
        <dbReference type="ChEBI" id="CHEBI:173112"/>
        <dbReference type="EC" id="2.7.7.7"/>
    </reaction>
</comment>
<name>A0ABN2JT39_9MICO</name>
<evidence type="ECO:0000259" key="9">
    <source>
        <dbReference type="Pfam" id="PF21694"/>
    </source>
</evidence>
<dbReference type="NCBIfam" id="TIGR01128">
    <property type="entry name" value="holA"/>
    <property type="match status" value="1"/>
</dbReference>
<comment type="caution">
    <text evidence="10">The sequence shown here is derived from an EMBL/GenBank/DDBJ whole genome shotgun (WGS) entry which is preliminary data.</text>
</comment>